<dbReference type="PANTHER" id="PTHR31793">
    <property type="entry name" value="4-HYDROXYBENZOYL-COA THIOESTERASE FAMILY MEMBER"/>
    <property type="match status" value="1"/>
</dbReference>
<dbReference type="Gene3D" id="3.10.129.10">
    <property type="entry name" value="Hotdog Thioesterase"/>
    <property type="match status" value="1"/>
</dbReference>
<dbReference type="GO" id="GO:0018739">
    <property type="term" value="F:4-hydroxybenzoyl-CoA thioesterase activity"/>
    <property type="evidence" value="ECO:0007669"/>
    <property type="project" value="UniProtKB-EC"/>
</dbReference>
<dbReference type="Pfam" id="PF13279">
    <property type="entry name" value="4HBT_2"/>
    <property type="match status" value="1"/>
</dbReference>
<gene>
    <name evidence="3" type="ORF">J2S73_001791</name>
</gene>
<dbReference type="EMBL" id="JAUSUL010000002">
    <property type="protein sequence ID" value="MDQ0315334.1"/>
    <property type="molecule type" value="Genomic_DNA"/>
</dbReference>
<name>A0AAE3VNH4_9HYPH</name>
<reference evidence="3" key="1">
    <citation type="submission" date="2023-07" db="EMBL/GenBank/DDBJ databases">
        <title>Genomic Encyclopedia of Type Strains, Phase IV (KMG-IV): sequencing the most valuable type-strain genomes for metagenomic binning, comparative biology and taxonomic classification.</title>
        <authorList>
            <person name="Goeker M."/>
        </authorList>
    </citation>
    <scope>NUCLEOTIDE SEQUENCE</scope>
    <source>
        <strain evidence="3">DSM 21202</strain>
    </source>
</reference>
<dbReference type="SUPFAM" id="SSF54637">
    <property type="entry name" value="Thioesterase/thiol ester dehydrase-isomerase"/>
    <property type="match status" value="1"/>
</dbReference>
<sequence length="151" mass="17126">MLEVQCEFQVDWSECDPATIVYNPNFYDWMERSINQLLDAAGTGIDKVLATDPDFRGVPLVKASADFHAPARFGDVLVRTCRIARLGRSSLDLEHRFFLGDTLIVEARQTRVWSGVDPDDRSRIRSRPIPDDVKSAFEADRVVRIRSITEG</sequence>
<dbReference type="Proteomes" id="UP001229244">
    <property type="component" value="Unassembled WGS sequence"/>
</dbReference>
<organism evidence="3 4">
    <name type="scientific">Amorphus orientalis</name>
    <dbReference type="NCBI Taxonomy" id="649198"/>
    <lineage>
        <taxon>Bacteria</taxon>
        <taxon>Pseudomonadati</taxon>
        <taxon>Pseudomonadota</taxon>
        <taxon>Alphaproteobacteria</taxon>
        <taxon>Hyphomicrobiales</taxon>
        <taxon>Amorphaceae</taxon>
        <taxon>Amorphus</taxon>
    </lineage>
</organism>
<comment type="similarity">
    <text evidence="1">Belongs to the 4-hydroxybenzoyl-CoA thioesterase family.</text>
</comment>
<dbReference type="GO" id="GO:0047617">
    <property type="term" value="F:fatty acyl-CoA hydrolase activity"/>
    <property type="evidence" value="ECO:0007669"/>
    <property type="project" value="TreeGrafter"/>
</dbReference>
<comment type="caution">
    <text evidence="3">The sequence shown here is derived from an EMBL/GenBank/DDBJ whole genome shotgun (WGS) entry which is preliminary data.</text>
</comment>
<dbReference type="InterPro" id="IPR029069">
    <property type="entry name" value="HotDog_dom_sf"/>
</dbReference>
<evidence type="ECO:0000313" key="4">
    <source>
        <dbReference type="Proteomes" id="UP001229244"/>
    </source>
</evidence>
<evidence type="ECO:0000313" key="3">
    <source>
        <dbReference type="EMBL" id="MDQ0315334.1"/>
    </source>
</evidence>
<accession>A0AAE3VNH4</accession>
<dbReference type="RefSeq" id="WP_306885167.1">
    <property type="nucleotide sequence ID" value="NZ_JAUSUL010000002.1"/>
</dbReference>
<dbReference type="InterPro" id="IPR050563">
    <property type="entry name" value="4-hydroxybenzoyl-CoA_TE"/>
</dbReference>
<evidence type="ECO:0000256" key="1">
    <source>
        <dbReference type="ARBA" id="ARBA00005953"/>
    </source>
</evidence>
<dbReference type="CDD" id="cd00586">
    <property type="entry name" value="4HBT"/>
    <property type="match status" value="1"/>
</dbReference>
<keyword evidence="4" id="KW-1185">Reference proteome</keyword>
<dbReference type="AlphaFoldDB" id="A0AAE3VNH4"/>
<protein>
    <submittedName>
        <fullName evidence="3">4-hydroxybenzoyl-CoA thioesterase</fullName>
        <ecNumber evidence="3">3.1.2.23</ecNumber>
    </submittedName>
</protein>
<evidence type="ECO:0000256" key="2">
    <source>
        <dbReference type="ARBA" id="ARBA00022801"/>
    </source>
</evidence>
<proteinExistence type="inferred from homology"/>
<keyword evidence="2 3" id="KW-0378">Hydrolase</keyword>
<dbReference type="EC" id="3.1.2.23" evidence="3"/>
<dbReference type="PANTHER" id="PTHR31793:SF27">
    <property type="entry name" value="NOVEL THIOESTERASE SUPERFAMILY DOMAIN AND SAPOSIN A-TYPE DOMAIN CONTAINING PROTEIN (0610012H03RIK)"/>
    <property type="match status" value="1"/>
</dbReference>